<dbReference type="EMBL" id="NXHE01000014">
    <property type="protein sequence ID" value="PCM49181.1"/>
    <property type="molecule type" value="Genomic_DNA"/>
</dbReference>
<name>A0A854X0J6_PSEFL</name>
<gene>
    <name evidence="1" type="ORF">CP335_13985</name>
</gene>
<organism evidence="1 2">
    <name type="scientific">Pseudomonas fluorescens</name>
    <dbReference type="NCBI Taxonomy" id="294"/>
    <lineage>
        <taxon>Bacteria</taxon>
        <taxon>Pseudomonadati</taxon>
        <taxon>Pseudomonadota</taxon>
        <taxon>Gammaproteobacteria</taxon>
        <taxon>Pseudomonadales</taxon>
        <taxon>Pseudomonadaceae</taxon>
        <taxon>Pseudomonas</taxon>
    </lineage>
</organism>
<evidence type="ECO:0000313" key="1">
    <source>
        <dbReference type="EMBL" id="PCM49181.1"/>
    </source>
</evidence>
<sequence length="101" mass="11513">MNTDKITRLGGKIIFDEISNLSNLEISLITDDLKEDLFQASFPSGQILDIGWYPELSKNGFFKVLLISNRDWSSPTYSETAKTWKSLEKALKNALKRMQTP</sequence>
<dbReference type="Proteomes" id="UP000218643">
    <property type="component" value="Unassembled WGS sequence"/>
</dbReference>
<reference evidence="1 2" key="2">
    <citation type="submission" date="2017-10" db="EMBL/GenBank/DDBJ databases">
        <title>Rhizosphere-associated Pseudomonas modulate jasmonic acid/salicylic acid antagonism to induce systemic resistance to herbivores at the cost of susceptibility to pathogens.</title>
        <authorList>
            <person name="Haney C.H."/>
            <person name="Wiesmann C.L."/>
            <person name="Shapiro L.R."/>
            <person name="O'Sullivan L.R."/>
            <person name="Khorasani S."/>
            <person name="Melnyk R.A."/>
            <person name="Xiao L."/>
            <person name="Bush J."/>
            <person name="Carrillo J."/>
            <person name="Pierce N.E."/>
            <person name="Ausubel F.M."/>
        </authorList>
    </citation>
    <scope>NUCLEOTIDE SEQUENCE [LARGE SCALE GENOMIC DNA]</scope>
    <source>
        <strain evidence="1 2">CH229</strain>
    </source>
</reference>
<comment type="caution">
    <text evidence="1">The sequence shown here is derived from an EMBL/GenBank/DDBJ whole genome shotgun (WGS) entry which is preliminary data.</text>
</comment>
<proteinExistence type="predicted"/>
<reference evidence="1 2" key="1">
    <citation type="submission" date="2017-09" db="EMBL/GenBank/DDBJ databases">
        <authorList>
            <person name="Haney C."/>
            <person name="Melnyk R."/>
        </authorList>
    </citation>
    <scope>NUCLEOTIDE SEQUENCE [LARGE SCALE GENOMIC DNA]</scope>
    <source>
        <strain evidence="1 2">CH229</strain>
    </source>
</reference>
<dbReference type="RefSeq" id="WP_096796225.1">
    <property type="nucleotide sequence ID" value="NZ_NXHE01000014.1"/>
</dbReference>
<accession>A0A854X0J6</accession>
<protein>
    <submittedName>
        <fullName evidence="1">Uncharacterized protein</fullName>
    </submittedName>
</protein>
<dbReference type="AlphaFoldDB" id="A0A854X0J6"/>
<evidence type="ECO:0000313" key="2">
    <source>
        <dbReference type="Proteomes" id="UP000218643"/>
    </source>
</evidence>